<comment type="caution">
    <text evidence="1">The sequence shown here is derived from an EMBL/GenBank/DDBJ whole genome shotgun (WGS) entry which is preliminary data.</text>
</comment>
<dbReference type="PANTHER" id="PTHR30087:SF1">
    <property type="entry name" value="HYPOTHETICAL CYTOSOLIC PROTEIN"/>
    <property type="match status" value="1"/>
</dbReference>
<dbReference type="Pfam" id="PF04463">
    <property type="entry name" value="2-thiour_desulf"/>
    <property type="match status" value="1"/>
</dbReference>
<dbReference type="HOGENOM" id="CLU_076318_1_1_9"/>
<gene>
    <name evidence="1" type="ORF">CLOBOL_00479</name>
</gene>
<name>A8RHQ8_ENTBW</name>
<organism evidence="1 2">
    <name type="scientific">Enterocloster bolteae (strain ATCC BAA-613 / DSM 15670 / CCUG 46953 / JCM 12243 / WAL 16351)</name>
    <name type="common">Clostridium bolteae</name>
    <dbReference type="NCBI Taxonomy" id="411902"/>
    <lineage>
        <taxon>Bacteria</taxon>
        <taxon>Bacillati</taxon>
        <taxon>Bacillota</taxon>
        <taxon>Clostridia</taxon>
        <taxon>Lachnospirales</taxon>
        <taxon>Lachnospiraceae</taxon>
        <taxon>Enterocloster</taxon>
    </lineage>
</organism>
<reference evidence="1 2" key="1">
    <citation type="submission" date="2007-08" db="EMBL/GenBank/DDBJ databases">
        <authorList>
            <person name="Fulton L."/>
            <person name="Clifton S."/>
            <person name="Fulton B."/>
            <person name="Xu J."/>
            <person name="Minx P."/>
            <person name="Pepin K.H."/>
            <person name="Johnson M."/>
            <person name="Thiruvilangam P."/>
            <person name="Bhonagiri V."/>
            <person name="Nash W.E."/>
            <person name="Mardis E.R."/>
            <person name="Wilson R.K."/>
        </authorList>
    </citation>
    <scope>NUCLEOTIDE SEQUENCE [LARGE SCALE GENOMIC DNA]</scope>
    <source>
        <strain evidence="2">ATCC BAA-613 / DSM 15670 / CCUG 46953 / JCM 12243 / WAL 16351</strain>
    </source>
</reference>
<dbReference type="eggNOG" id="COG1683">
    <property type="taxonomic scope" value="Bacteria"/>
</dbReference>
<accession>A8RHQ8</accession>
<evidence type="ECO:0000313" key="2">
    <source>
        <dbReference type="Proteomes" id="UP000005396"/>
    </source>
</evidence>
<sequence>MGRFADSRTETYINGRKRNMNILVSACLLGVECRYDGRGVLMSQAEELLSRHHLIPVCPEIMGGLATPRTPAERTGSGVVTRDGEDVTAAYEKGAGEVLKLAQLYGCQAAILKERSPSCGSGQVYDGTFTGTLTKGDGVCAACLKEHGIRVYGESQVGRLLEDIER</sequence>
<dbReference type="EMBL" id="ABCC02000009">
    <property type="protein sequence ID" value="EDP19043.1"/>
    <property type="molecule type" value="Genomic_DNA"/>
</dbReference>
<dbReference type="PaxDb" id="411902-CLOBOL_00479"/>
<evidence type="ECO:0000313" key="1">
    <source>
        <dbReference type="EMBL" id="EDP19043.1"/>
    </source>
</evidence>
<dbReference type="Proteomes" id="UP000005396">
    <property type="component" value="Unassembled WGS sequence"/>
</dbReference>
<protein>
    <submittedName>
        <fullName evidence="1">Uncharacterized protein</fullName>
    </submittedName>
</protein>
<dbReference type="InterPro" id="IPR007553">
    <property type="entry name" value="2-thiour_desulf"/>
</dbReference>
<dbReference type="PANTHER" id="PTHR30087">
    <property type="entry name" value="INNER MEMBRANE PROTEIN"/>
    <property type="match status" value="1"/>
</dbReference>
<dbReference type="AlphaFoldDB" id="A8RHQ8"/>
<proteinExistence type="predicted"/>
<reference evidence="1 2" key="2">
    <citation type="submission" date="2007-09" db="EMBL/GenBank/DDBJ databases">
        <title>Draft genome sequence of Clostridium bolteae (ATCC BAA-613).</title>
        <authorList>
            <person name="Sudarsanam P."/>
            <person name="Ley R."/>
            <person name="Guruge J."/>
            <person name="Turnbaugh P.J."/>
            <person name="Mahowald M."/>
            <person name="Liep D."/>
            <person name="Gordon J."/>
        </authorList>
    </citation>
    <scope>NUCLEOTIDE SEQUENCE [LARGE SCALE GENOMIC DNA]</scope>
    <source>
        <strain evidence="2">ATCC BAA-613 / DSM 15670 / CCUG 46953 / JCM 12243 / WAL 16351</strain>
    </source>
</reference>